<keyword evidence="4" id="KW-1185">Reference proteome</keyword>
<dbReference type="EnsemblFungi" id="EJT73834">
    <property type="protein sequence ID" value="EJT73834"/>
    <property type="gene ID" value="GGTG_07689"/>
</dbReference>
<evidence type="ECO:0000256" key="1">
    <source>
        <dbReference type="SAM" id="SignalP"/>
    </source>
</evidence>
<keyword evidence="1" id="KW-0732">Signal</keyword>
<name>J3P2E2_GAET3</name>
<reference evidence="3" key="5">
    <citation type="submission" date="2018-04" db="UniProtKB">
        <authorList>
            <consortium name="EnsemblFungi"/>
        </authorList>
    </citation>
    <scope>IDENTIFICATION</scope>
    <source>
        <strain evidence="3">R3-111a-1</strain>
    </source>
</reference>
<reference evidence="2" key="2">
    <citation type="submission" date="2010-07" db="EMBL/GenBank/DDBJ databases">
        <authorList>
            <consortium name="The Broad Institute Genome Sequencing Platform"/>
            <consortium name="Broad Institute Genome Sequencing Center for Infectious Disease"/>
            <person name="Ma L.-J."/>
            <person name="Dead R."/>
            <person name="Young S."/>
            <person name="Zeng Q."/>
            <person name="Koehrsen M."/>
            <person name="Alvarado L."/>
            <person name="Berlin A."/>
            <person name="Chapman S.B."/>
            <person name="Chen Z."/>
            <person name="Freedman E."/>
            <person name="Gellesch M."/>
            <person name="Goldberg J."/>
            <person name="Griggs A."/>
            <person name="Gujja S."/>
            <person name="Heilman E.R."/>
            <person name="Heiman D."/>
            <person name="Hepburn T."/>
            <person name="Howarth C."/>
            <person name="Jen D."/>
            <person name="Larson L."/>
            <person name="Mehta T."/>
            <person name="Neiman D."/>
            <person name="Pearson M."/>
            <person name="Roberts A."/>
            <person name="Saif S."/>
            <person name="Shea T."/>
            <person name="Shenoy N."/>
            <person name="Sisk P."/>
            <person name="Stolte C."/>
            <person name="Sykes S."/>
            <person name="Walk T."/>
            <person name="White J."/>
            <person name="Yandava C."/>
            <person name="Haas B."/>
            <person name="Nusbaum C."/>
            <person name="Birren B."/>
        </authorList>
    </citation>
    <scope>NUCLEOTIDE SEQUENCE</scope>
    <source>
        <strain evidence="2">R3-111a-1</strain>
    </source>
</reference>
<sequence>MANVLLLLPAFYKLYVSLAKCKFEINNINFLSFKITKRKIKNLLNKSLQCKNYRAFNEPF</sequence>
<reference evidence="3" key="4">
    <citation type="journal article" date="2015" name="G3 (Bethesda)">
        <title>Genome sequences of three phytopathogenic species of the Magnaporthaceae family of fungi.</title>
        <authorList>
            <person name="Okagaki L.H."/>
            <person name="Nunes C.C."/>
            <person name="Sailsbery J."/>
            <person name="Clay B."/>
            <person name="Brown D."/>
            <person name="John T."/>
            <person name="Oh Y."/>
            <person name="Young N."/>
            <person name="Fitzgerald M."/>
            <person name="Haas B.J."/>
            <person name="Zeng Q."/>
            <person name="Young S."/>
            <person name="Adiconis X."/>
            <person name="Fan L."/>
            <person name="Levin J.Z."/>
            <person name="Mitchell T.K."/>
            <person name="Okubara P.A."/>
            <person name="Farman M.L."/>
            <person name="Kohn L.M."/>
            <person name="Birren B."/>
            <person name="Ma L.-J."/>
            <person name="Dean R.A."/>
        </authorList>
    </citation>
    <scope>NUCLEOTIDE SEQUENCE</scope>
    <source>
        <strain evidence="3">R3-111a-1</strain>
    </source>
</reference>
<dbReference type="GeneID" id="20348147"/>
<organism evidence="2">
    <name type="scientific">Gaeumannomyces tritici (strain R3-111a-1)</name>
    <name type="common">Wheat and barley take-all root rot fungus</name>
    <name type="synonym">Gaeumannomyces graminis var. tritici</name>
    <dbReference type="NCBI Taxonomy" id="644352"/>
    <lineage>
        <taxon>Eukaryota</taxon>
        <taxon>Fungi</taxon>
        <taxon>Dikarya</taxon>
        <taxon>Ascomycota</taxon>
        <taxon>Pezizomycotina</taxon>
        <taxon>Sordariomycetes</taxon>
        <taxon>Sordariomycetidae</taxon>
        <taxon>Magnaporthales</taxon>
        <taxon>Magnaporthaceae</taxon>
        <taxon>Gaeumannomyces</taxon>
    </lineage>
</organism>
<evidence type="ECO:0000313" key="2">
    <source>
        <dbReference type="EMBL" id="EJT73834.1"/>
    </source>
</evidence>
<accession>J3P2E2</accession>
<dbReference type="Proteomes" id="UP000006039">
    <property type="component" value="Unassembled WGS sequence"/>
</dbReference>
<gene>
    <name evidence="3" type="primary">20348147</name>
    <name evidence="2" type="ORF">GGTG_07689</name>
</gene>
<proteinExistence type="predicted"/>
<protein>
    <submittedName>
        <fullName evidence="2 3">Uncharacterized protein</fullName>
    </submittedName>
</protein>
<dbReference type="AlphaFoldDB" id="J3P2E2"/>
<evidence type="ECO:0000313" key="4">
    <source>
        <dbReference type="Proteomes" id="UP000006039"/>
    </source>
</evidence>
<reference evidence="4" key="1">
    <citation type="submission" date="2010-07" db="EMBL/GenBank/DDBJ databases">
        <title>The genome sequence of Gaeumannomyces graminis var. tritici strain R3-111a-1.</title>
        <authorList>
            <consortium name="The Broad Institute Genome Sequencing Platform"/>
            <person name="Ma L.-J."/>
            <person name="Dead R."/>
            <person name="Young S."/>
            <person name="Zeng Q."/>
            <person name="Koehrsen M."/>
            <person name="Alvarado L."/>
            <person name="Berlin A."/>
            <person name="Chapman S.B."/>
            <person name="Chen Z."/>
            <person name="Freedman E."/>
            <person name="Gellesch M."/>
            <person name="Goldberg J."/>
            <person name="Griggs A."/>
            <person name="Gujja S."/>
            <person name="Heilman E.R."/>
            <person name="Heiman D."/>
            <person name="Hepburn T."/>
            <person name="Howarth C."/>
            <person name="Jen D."/>
            <person name="Larson L."/>
            <person name="Mehta T."/>
            <person name="Neiman D."/>
            <person name="Pearson M."/>
            <person name="Roberts A."/>
            <person name="Saif S."/>
            <person name="Shea T."/>
            <person name="Shenoy N."/>
            <person name="Sisk P."/>
            <person name="Stolte C."/>
            <person name="Sykes S."/>
            <person name="Walk T."/>
            <person name="White J."/>
            <person name="Yandava C."/>
            <person name="Haas B."/>
            <person name="Nusbaum C."/>
            <person name="Birren B."/>
        </authorList>
    </citation>
    <scope>NUCLEOTIDE SEQUENCE [LARGE SCALE GENOMIC DNA]</scope>
    <source>
        <strain evidence="4">R3-111a-1</strain>
    </source>
</reference>
<reference evidence="2" key="3">
    <citation type="submission" date="2010-09" db="EMBL/GenBank/DDBJ databases">
        <title>Annotation of Gaeumannomyces graminis var. tritici R3-111a-1.</title>
        <authorList>
            <consortium name="The Broad Institute Genome Sequencing Platform"/>
            <person name="Ma L.-J."/>
            <person name="Dead R."/>
            <person name="Young S.K."/>
            <person name="Zeng Q."/>
            <person name="Gargeya S."/>
            <person name="Fitzgerald M."/>
            <person name="Haas B."/>
            <person name="Abouelleil A."/>
            <person name="Alvarado L."/>
            <person name="Arachchi H.M."/>
            <person name="Berlin A."/>
            <person name="Brown A."/>
            <person name="Chapman S.B."/>
            <person name="Chen Z."/>
            <person name="Dunbar C."/>
            <person name="Freedman E."/>
            <person name="Gearin G."/>
            <person name="Gellesch M."/>
            <person name="Goldberg J."/>
            <person name="Griggs A."/>
            <person name="Gujja S."/>
            <person name="Heiman D."/>
            <person name="Howarth C."/>
            <person name="Larson L."/>
            <person name="Lui A."/>
            <person name="MacDonald P.J.P."/>
            <person name="Mehta T."/>
            <person name="Montmayeur A."/>
            <person name="Murphy C."/>
            <person name="Neiman D."/>
            <person name="Pearson M."/>
            <person name="Priest M."/>
            <person name="Roberts A."/>
            <person name="Saif S."/>
            <person name="Shea T."/>
            <person name="Shenoy N."/>
            <person name="Sisk P."/>
            <person name="Stolte C."/>
            <person name="Sykes S."/>
            <person name="Yandava C."/>
            <person name="Wortman J."/>
            <person name="Nusbaum C."/>
            <person name="Birren B."/>
        </authorList>
    </citation>
    <scope>NUCLEOTIDE SEQUENCE</scope>
    <source>
        <strain evidence="2">R3-111a-1</strain>
    </source>
</reference>
<dbReference type="RefSeq" id="XP_009223778.1">
    <property type="nucleotide sequence ID" value="XM_009225514.1"/>
</dbReference>
<dbReference type="VEuPathDB" id="FungiDB:GGTG_07689"/>
<dbReference type="HOGENOM" id="CLU_2941884_0_0_1"/>
<feature type="chain" id="PRO_5015094838" evidence="1">
    <location>
        <begin position="20"/>
        <end position="60"/>
    </location>
</feature>
<evidence type="ECO:0000313" key="3">
    <source>
        <dbReference type="EnsemblFungi" id="EJT73834"/>
    </source>
</evidence>
<feature type="signal peptide" evidence="1">
    <location>
        <begin position="1"/>
        <end position="19"/>
    </location>
</feature>
<dbReference type="EMBL" id="GL385398">
    <property type="protein sequence ID" value="EJT73834.1"/>
    <property type="molecule type" value="Genomic_DNA"/>
</dbReference>